<dbReference type="InParanoid" id="F9XRI5"/>
<dbReference type="OrthoDB" id="10566414at2759"/>
<dbReference type="HOGENOM" id="CLU_2186051_0_0_1"/>
<protein>
    <submittedName>
        <fullName evidence="2">Uncharacterized protein</fullName>
    </submittedName>
</protein>
<dbReference type="RefSeq" id="XP_003847185.1">
    <property type="nucleotide sequence ID" value="XM_003847137.1"/>
</dbReference>
<feature type="compositionally biased region" description="Basic and acidic residues" evidence="1">
    <location>
        <begin position="87"/>
        <end position="109"/>
    </location>
</feature>
<gene>
    <name evidence="2" type="ORF">MYCGRDRAFT_97833</name>
</gene>
<evidence type="ECO:0000256" key="1">
    <source>
        <dbReference type="SAM" id="MobiDB-lite"/>
    </source>
</evidence>
<sequence>MALEHATAQPEGIRYLNSRSLPFIGAIMSIAFEVAIETGIGQGGGGAGPDDLTWFVGERDKAQPACMQTQQPYFEQKSYLLDWDGTYDDKVHNPPTDIRHEGDDNEAER</sequence>
<organism evidence="2 3">
    <name type="scientific">Zymoseptoria tritici (strain CBS 115943 / IPO323)</name>
    <name type="common">Speckled leaf blotch fungus</name>
    <name type="synonym">Septoria tritici</name>
    <dbReference type="NCBI Taxonomy" id="336722"/>
    <lineage>
        <taxon>Eukaryota</taxon>
        <taxon>Fungi</taxon>
        <taxon>Dikarya</taxon>
        <taxon>Ascomycota</taxon>
        <taxon>Pezizomycotina</taxon>
        <taxon>Dothideomycetes</taxon>
        <taxon>Dothideomycetidae</taxon>
        <taxon>Mycosphaerellales</taxon>
        <taxon>Mycosphaerellaceae</taxon>
        <taxon>Zymoseptoria</taxon>
    </lineage>
</organism>
<dbReference type="KEGG" id="ztr:MYCGRDRAFT_97833"/>
<keyword evidence="3" id="KW-1185">Reference proteome</keyword>
<accession>F9XRI5</accession>
<dbReference type="AlphaFoldDB" id="F9XRI5"/>
<feature type="region of interest" description="Disordered" evidence="1">
    <location>
        <begin position="86"/>
        <end position="109"/>
    </location>
</feature>
<dbReference type="EMBL" id="CM001212">
    <property type="protein sequence ID" value="EGP82161.1"/>
    <property type="molecule type" value="Genomic_DNA"/>
</dbReference>
<name>F9XRI5_ZYMTI</name>
<reference evidence="2 3" key="1">
    <citation type="journal article" date="2011" name="PLoS Genet.">
        <title>Finished genome of the fungal wheat pathogen Mycosphaerella graminicola reveals dispensome structure, chromosome plasticity, and stealth pathogenesis.</title>
        <authorList>
            <person name="Goodwin S.B."/>
            <person name="Ben M'barek S."/>
            <person name="Dhillon B."/>
            <person name="Wittenberg A.H.J."/>
            <person name="Crane C.F."/>
            <person name="Hane J.K."/>
            <person name="Foster A.J."/>
            <person name="Van der Lee T.A.J."/>
            <person name="Grimwood J."/>
            <person name="Aerts A."/>
            <person name="Antoniw J."/>
            <person name="Bailey A."/>
            <person name="Bluhm B."/>
            <person name="Bowler J."/>
            <person name="Bristow J."/>
            <person name="van der Burgt A."/>
            <person name="Canto-Canche B."/>
            <person name="Churchill A.C.L."/>
            <person name="Conde-Ferraez L."/>
            <person name="Cools H.J."/>
            <person name="Coutinho P.M."/>
            <person name="Csukai M."/>
            <person name="Dehal P."/>
            <person name="De Wit P."/>
            <person name="Donzelli B."/>
            <person name="van de Geest H.C."/>
            <person name="van Ham R.C.H.J."/>
            <person name="Hammond-Kosack K.E."/>
            <person name="Henrissat B."/>
            <person name="Kilian A."/>
            <person name="Kobayashi A.K."/>
            <person name="Koopmann E."/>
            <person name="Kourmpetis Y."/>
            <person name="Kuzniar A."/>
            <person name="Lindquist E."/>
            <person name="Lombard V."/>
            <person name="Maliepaard C."/>
            <person name="Martins N."/>
            <person name="Mehrabi R."/>
            <person name="Nap J.P.H."/>
            <person name="Ponomarenko A."/>
            <person name="Rudd J.J."/>
            <person name="Salamov A."/>
            <person name="Schmutz J."/>
            <person name="Schouten H.J."/>
            <person name="Shapiro H."/>
            <person name="Stergiopoulos I."/>
            <person name="Torriani S.F.F."/>
            <person name="Tu H."/>
            <person name="de Vries R.P."/>
            <person name="Waalwijk C."/>
            <person name="Ware S.B."/>
            <person name="Wiebenga A."/>
            <person name="Zwiers L.-H."/>
            <person name="Oliver R.P."/>
            <person name="Grigoriev I.V."/>
            <person name="Kema G.H.J."/>
        </authorList>
    </citation>
    <scope>NUCLEOTIDE SEQUENCE [LARGE SCALE GENOMIC DNA]</scope>
    <source>
        <strain evidence="3">CBS 115943 / IPO323</strain>
    </source>
</reference>
<dbReference type="GeneID" id="13399669"/>
<dbReference type="Proteomes" id="UP000008062">
    <property type="component" value="Chromosome 17"/>
</dbReference>
<proteinExistence type="predicted"/>
<evidence type="ECO:0000313" key="2">
    <source>
        <dbReference type="EMBL" id="EGP82161.1"/>
    </source>
</evidence>
<evidence type="ECO:0000313" key="3">
    <source>
        <dbReference type="Proteomes" id="UP000008062"/>
    </source>
</evidence>